<feature type="repeat" description="PPR" evidence="3">
    <location>
        <begin position="208"/>
        <end position="242"/>
    </location>
</feature>
<dbReference type="FunFam" id="1.25.40.10:FF:000227">
    <property type="entry name" value="Pentatricopeptide repeat-containing protein At3g13880"/>
    <property type="match status" value="1"/>
</dbReference>
<keyword evidence="1" id="KW-0677">Repeat</keyword>
<evidence type="ECO:0000313" key="4">
    <source>
        <dbReference type="EnsemblPlants" id="OB03G48960.1"/>
    </source>
</evidence>
<dbReference type="InterPro" id="IPR011990">
    <property type="entry name" value="TPR-like_helical_dom_sf"/>
</dbReference>
<dbReference type="InterPro" id="IPR050421">
    <property type="entry name" value="PPR"/>
</dbReference>
<organism evidence="4">
    <name type="scientific">Oryza brachyantha</name>
    <name type="common">malo sina</name>
    <dbReference type="NCBI Taxonomy" id="4533"/>
    <lineage>
        <taxon>Eukaryota</taxon>
        <taxon>Viridiplantae</taxon>
        <taxon>Streptophyta</taxon>
        <taxon>Embryophyta</taxon>
        <taxon>Tracheophyta</taxon>
        <taxon>Spermatophyta</taxon>
        <taxon>Magnoliopsida</taxon>
        <taxon>Liliopsida</taxon>
        <taxon>Poales</taxon>
        <taxon>Poaceae</taxon>
        <taxon>BOP clade</taxon>
        <taxon>Oryzoideae</taxon>
        <taxon>Oryzeae</taxon>
        <taxon>Oryzinae</taxon>
        <taxon>Oryza</taxon>
    </lineage>
</organism>
<feature type="repeat" description="PPR" evidence="3">
    <location>
        <begin position="106"/>
        <end position="140"/>
    </location>
</feature>
<dbReference type="Proteomes" id="UP000006038">
    <property type="component" value="Chromosome 3"/>
</dbReference>
<dbReference type="OMA" id="RMFHEDV"/>
<dbReference type="eggNOG" id="KOG4197">
    <property type="taxonomic scope" value="Eukaryota"/>
</dbReference>
<dbReference type="NCBIfam" id="TIGR00756">
    <property type="entry name" value="PPR"/>
    <property type="match status" value="2"/>
</dbReference>
<dbReference type="PANTHER" id="PTHR47928">
    <property type="entry name" value="REPEAT-CONTAINING PROTEIN, PUTATIVE-RELATED"/>
    <property type="match status" value="1"/>
</dbReference>
<accession>J3LV20</accession>
<dbReference type="EnsemblPlants" id="OB03G48960.1">
    <property type="protein sequence ID" value="OB03G48960.1"/>
    <property type="gene ID" value="OB03G48960"/>
</dbReference>
<evidence type="ECO:0000256" key="1">
    <source>
        <dbReference type="ARBA" id="ARBA00022737"/>
    </source>
</evidence>
<protein>
    <recommendedName>
        <fullName evidence="6">Pentacotripeptide-repeat region of PRORP domain-containing protein</fullName>
    </recommendedName>
</protein>
<reference evidence="4" key="2">
    <citation type="submission" date="2013-04" db="UniProtKB">
        <authorList>
            <consortium name="EnsemblPlants"/>
        </authorList>
    </citation>
    <scope>IDENTIFICATION</scope>
</reference>
<feature type="repeat" description="PPR" evidence="3">
    <location>
        <begin position="5"/>
        <end position="39"/>
    </location>
</feature>
<evidence type="ECO:0000256" key="3">
    <source>
        <dbReference type="PROSITE-ProRule" id="PRU00708"/>
    </source>
</evidence>
<evidence type="ECO:0008006" key="6">
    <source>
        <dbReference type="Google" id="ProtNLM"/>
    </source>
</evidence>
<dbReference type="Gramene" id="OB03G48960.1">
    <property type="protein sequence ID" value="OB03G48960.1"/>
    <property type="gene ID" value="OB03G48960"/>
</dbReference>
<dbReference type="Pfam" id="PF13041">
    <property type="entry name" value="PPR_2"/>
    <property type="match status" value="3"/>
</dbReference>
<dbReference type="Pfam" id="PF13812">
    <property type="entry name" value="PPR_3"/>
    <property type="match status" value="1"/>
</dbReference>
<keyword evidence="5" id="KW-1185">Reference proteome</keyword>
<dbReference type="GO" id="GO:0099402">
    <property type="term" value="P:plant organ development"/>
    <property type="evidence" value="ECO:0007669"/>
    <property type="project" value="UniProtKB-ARBA"/>
</dbReference>
<evidence type="ECO:0000256" key="2">
    <source>
        <dbReference type="ARBA" id="ARBA00022946"/>
    </source>
</evidence>
<sequence>MTHKDAISYTAMISVLVRAGYRRQALALYPCMLQAGAPPTAHTFAELLSACASGRLHCQGSQLHAQLLRWGTDLNLVLKTALVHMYCNCGSMDYAHTVLNSTPQTDVVLWTAIITGYAQSGDLQAALQMLRCMTGAAVLPNAFTYAALIAACSSSRALQAGRQIHARLFKFALEHDTSVCNALVDLYSKSSNRLLDLLHSFHAVHKPNVVSWTALIAGLVCNGRDEEAFLAFSQMRVSGVCPNSFTVSTLLKGSSSSLAFLHAKKIHCYVLKTSFESLDAAVGNSLVDLYVRFARMDDAWAVATTMAFIRDRFTYTSLARGLNQMGLQWRALEMVVRMFHEDVDVDGYSLASFLSSAASLISIEIGKQLHSCSVKLGLSSDISVSNSLIDMYSKCKYMGDAKNVFQSIREPRVVSWNALMSALVSNKCYKEALSAFEDMILVGAKPDGITLSLVLFACNHGGLVDIGIKYFNSMGTLFGVLPQRSHYTLFLDMLGRAGRLTEAANIVDVIPVEPD</sequence>
<dbReference type="STRING" id="4533.J3LV20"/>
<proteinExistence type="predicted"/>
<reference evidence="4" key="1">
    <citation type="journal article" date="2013" name="Nat. Commun.">
        <title>Whole-genome sequencing of Oryza brachyantha reveals mechanisms underlying Oryza genome evolution.</title>
        <authorList>
            <person name="Chen J."/>
            <person name="Huang Q."/>
            <person name="Gao D."/>
            <person name="Wang J."/>
            <person name="Lang Y."/>
            <person name="Liu T."/>
            <person name="Li B."/>
            <person name="Bai Z."/>
            <person name="Luis Goicoechea J."/>
            <person name="Liang C."/>
            <person name="Chen C."/>
            <person name="Zhang W."/>
            <person name="Sun S."/>
            <person name="Liao Y."/>
            <person name="Zhang X."/>
            <person name="Yang L."/>
            <person name="Song C."/>
            <person name="Wang M."/>
            <person name="Shi J."/>
            <person name="Liu G."/>
            <person name="Liu J."/>
            <person name="Zhou H."/>
            <person name="Zhou W."/>
            <person name="Yu Q."/>
            <person name="An N."/>
            <person name="Chen Y."/>
            <person name="Cai Q."/>
            <person name="Wang B."/>
            <person name="Liu B."/>
            <person name="Min J."/>
            <person name="Huang Y."/>
            <person name="Wu H."/>
            <person name="Li Z."/>
            <person name="Zhang Y."/>
            <person name="Yin Y."/>
            <person name="Song W."/>
            <person name="Jiang J."/>
            <person name="Jackson S.A."/>
            <person name="Wing R.A."/>
            <person name="Wang J."/>
            <person name="Chen M."/>
        </authorList>
    </citation>
    <scope>NUCLEOTIDE SEQUENCE [LARGE SCALE GENOMIC DNA]</scope>
    <source>
        <strain evidence="4">cv. IRGC 101232</strain>
    </source>
</reference>
<dbReference type="Gene3D" id="1.25.40.10">
    <property type="entry name" value="Tetratricopeptide repeat domain"/>
    <property type="match status" value="3"/>
</dbReference>
<dbReference type="HOGENOM" id="CLU_002706_0_1_1"/>
<dbReference type="PROSITE" id="PS51375">
    <property type="entry name" value="PPR"/>
    <property type="match status" value="4"/>
</dbReference>
<keyword evidence="2" id="KW-0809">Transit peptide</keyword>
<name>J3LV20_ORYBR</name>
<dbReference type="InterPro" id="IPR002885">
    <property type="entry name" value="PPR_rpt"/>
</dbReference>
<dbReference type="FunFam" id="1.25.40.10:FF:000158">
    <property type="entry name" value="pentatricopeptide repeat-containing protein At2g33680"/>
    <property type="match status" value="1"/>
</dbReference>
<feature type="repeat" description="PPR" evidence="3">
    <location>
        <begin position="412"/>
        <end position="446"/>
    </location>
</feature>
<dbReference type="Pfam" id="PF01535">
    <property type="entry name" value="PPR"/>
    <property type="match status" value="1"/>
</dbReference>
<dbReference type="AlphaFoldDB" id="J3LV20"/>
<dbReference type="PANTHER" id="PTHR47928:SF205">
    <property type="entry name" value="PENTATRICOPEPTIDE REPEAT-CONTAINING PROTEIN ELI1, CHLOROPLASTIC"/>
    <property type="match status" value="1"/>
</dbReference>
<evidence type="ECO:0000313" key="5">
    <source>
        <dbReference type="Proteomes" id="UP000006038"/>
    </source>
</evidence>